<dbReference type="EMBL" id="KQ423478">
    <property type="protein sequence ID" value="KOF72829.1"/>
    <property type="molecule type" value="Genomic_DNA"/>
</dbReference>
<dbReference type="AlphaFoldDB" id="A0A0L8G7K0"/>
<keyword evidence="1" id="KW-0732">Signal</keyword>
<feature type="signal peptide" evidence="1">
    <location>
        <begin position="1"/>
        <end position="27"/>
    </location>
</feature>
<sequence length="53" mass="6177">MSSGFVFRMQIFMTFLCPLALWSSTRKIHFQGVVMNKSLFQKTTPRLVSSLYD</sequence>
<feature type="chain" id="PRO_5005582928" evidence="1">
    <location>
        <begin position="28"/>
        <end position="53"/>
    </location>
</feature>
<proteinExistence type="predicted"/>
<protein>
    <submittedName>
        <fullName evidence="2">Uncharacterized protein</fullName>
    </submittedName>
</protein>
<gene>
    <name evidence="2" type="ORF">OCBIM_22038824mg</name>
</gene>
<organism evidence="2">
    <name type="scientific">Octopus bimaculoides</name>
    <name type="common">California two-spotted octopus</name>
    <dbReference type="NCBI Taxonomy" id="37653"/>
    <lineage>
        <taxon>Eukaryota</taxon>
        <taxon>Metazoa</taxon>
        <taxon>Spiralia</taxon>
        <taxon>Lophotrochozoa</taxon>
        <taxon>Mollusca</taxon>
        <taxon>Cephalopoda</taxon>
        <taxon>Coleoidea</taxon>
        <taxon>Octopodiformes</taxon>
        <taxon>Octopoda</taxon>
        <taxon>Incirrata</taxon>
        <taxon>Octopodidae</taxon>
        <taxon>Octopus</taxon>
    </lineage>
</organism>
<reference evidence="2" key="1">
    <citation type="submission" date="2015-07" db="EMBL/GenBank/DDBJ databases">
        <title>MeaNS - Measles Nucleotide Surveillance Program.</title>
        <authorList>
            <person name="Tran T."/>
            <person name="Druce J."/>
        </authorList>
    </citation>
    <scope>NUCLEOTIDE SEQUENCE</scope>
    <source>
        <strain evidence="2">UCB-OBI-ISO-001</strain>
        <tissue evidence="2">Gonad</tissue>
    </source>
</reference>
<name>A0A0L8G7K0_OCTBM</name>
<accession>A0A0L8G7K0</accession>
<evidence type="ECO:0000256" key="1">
    <source>
        <dbReference type="SAM" id="SignalP"/>
    </source>
</evidence>
<evidence type="ECO:0000313" key="2">
    <source>
        <dbReference type="EMBL" id="KOF72829.1"/>
    </source>
</evidence>